<evidence type="ECO:0000313" key="8">
    <source>
        <dbReference type="Proteomes" id="UP000199437"/>
    </source>
</evidence>
<dbReference type="FunFam" id="1.10.10.10:FF:000163">
    <property type="entry name" value="MarR family transcriptional regulator"/>
    <property type="match status" value="1"/>
</dbReference>
<protein>
    <submittedName>
        <fullName evidence="7">DNA-binding transcriptional regulator, MarR family</fullName>
    </submittedName>
</protein>
<evidence type="ECO:0000256" key="5">
    <source>
        <dbReference type="ARBA" id="ARBA00023163"/>
    </source>
</evidence>
<dbReference type="InterPro" id="IPR036388">
    <property type="entry name" value="WH-like_DNA-bd_sf"/>
</dbReference>
<sequence length="146" mass="16853">MPKEEFNPLALKEQICFPIYATSRLITRLYQPLLDEIGLTYTQYLVMMVLWENDNQKVTEIGNRLFLNTNTLTPLLNKLIQKKLISKQRDESDERAFIVTLSEEGKAMKTSAECIPEKLAQSVDIPLEEVALVKSAMWKFLNSVRD</sequence>
<dbReference type="GO" id="GO:0006950">
    <property type="term" value="P:response to stress"/>
    <property type="evidence" value="ECO:0007669"/>
    <property type="project" value="TreeGrafter"/>
</dbReference>
<dbReference type="PANTHER" id="PTHR33164:SF5">
    <property type="entry name" value="ORGANIC HYDROPEROXIDE RESISTANCE TRANSCRIPTIONAL REGULATOR"/>
    <property type="match status" value="1"/>
</dbReference>
<dbReference type="InterPro" id="IPR000835">
    <property type="entry name" value="HTH_MarR-typ"/>
</dbReference>
<dbReference type="SMART" id="SM00347">
    <property type="entry name" value="HTH_MARR"/>
    <property type="match status" value="1"/>
</dbReference>
<dbReference type="PROSITE" id="PS50995">
    <property type="entry name" value="HTH_MARR_2"/>
    <property type="match status" value="1"/>
</dbReference>
<keyword evidence="3" id="KW-0805">Transcription regulation</keyword>
<gene>
    <name evidence="7" type="ORF">SAMN05216290_4029</name>
</gene>
<evidence type="ECO:0000256" key="3">
    <source>
        <dbReference type="ARBA" id="ARBA00023015"/>
    </source>
</evidence>
<keyword evidence="4 7" id="KW-0238">DNA-binding</keyword>
<evidence type="ECO:0000313" key="7">
    <source>
        <dbReference type="EMBL" id="SEW44081.1"/>
    </source>
</evidence>
<evidence type="ECO:0000256" key="2">
    <source>
        <dbReference type="ARBA" id="ARBA00022490"/>
    </source>
</evidence>
<dbReference type="AlphaFoldDB" id="A0A1I0RSB3"/>
<organism evidence="7 8">
    <name type="scientific">Roseivirga pacifica</name>
    <dbReference type="NCBI Taxonomy" id="1267423"/>
    <lineage>
        <taxon>Bacteria</taxon>
        <taxon>Pseudomonadati</taxon>
        <taxon>Bacteroidota</taxon>
        <taxon>Cytophagia</taxon>
        <taxon>Cytophagales</taxon>
        <taxon>Roseivirgaceae</taxon>
        <taxon>Roseivirga</taxon>
    </lineage>
</organism>
<keyword evidence="5" id="KW-0804">Transcription</keyword>
<proteinExistence type="predicted"/>
<dbReference type="Pfam" id="PF22381">
    <property type="entry name" value="Staph_reg_Sar_Rot"/>
    <property type="match status" value="1"/>
</dbReference>
<dbReference type="GO" id="GO:0005737">
    <property type="term" value="C:cytoplasm"/>
    <property type="evidence" value="ECO:0007669"/>
    <property type="project" value="UniProtKB-SubCell"/>
</dbReference>
<dbReference type="STRING" id="1267423.SAMN05216290_4029"/>
<dbReference type="RefSeq" id="WP_090261247.1">
    <property type="nucleotide sequence ID" value="NZ_FOIR01000006.1"/>
</dbReference>
<comment type="subcellular location">
    <subcellularLocation>
        <location evidence="1">Cytoplasm</location>
    </subcellularLocation>
</comment>
<dbReference type="PANTHER" id="PTHR33164">
    <property type="entry name" value="TRANSCRIPTIONAL REGULATOR, MARR FAMILY"/>
    <property type="match status" value="1"/>
</dbReference>
<reference evidence="8" key="1">
    <citation type="submission" date="2016-10" db="EMBL/GenBank/DDBJ databases">
        <authorList>
            <person name="Varghese N."/>
            <person name="Submissions S."/>
        </authorList>
    </citation>
    <scope>NUCLEOTIDE SEQUENCE [LARGE SCALE GENOMIC DNA]</scope>
    <source>
        <strain evidence="8">CGMCC 1.12402</strain>
    </source>
</reference>
<dbReference type="GeneID" id="99988693"/>
<dbReference type="Proteomes" id="UP000199437">
    <property type="component" value="Unassembled WGS sequence"/>
</dbReference>
<name>A0A1I0RSB3_9BACT</name>
<dbReference type="InterPro" id="IPR055166">
    <property type="entry name" value="Transc_reg_Sar_Rot_HTH"/>
</dbReference>
<keyword evidence="2" id="KW-0963">Cytoplasm</keyword>
<evidence type="ECO:0000259" key="6">
    <source>
        <dbReference type="PROSITE" id="PS50995"/>
    </source>
</evidence>
<dbReference type="SUPFAM" id="SSF46785">
    <property type="entry name" value="Winged helix' DNA-binding domain"/>
    <property type="match status" value="1"/>
</dbReference>
<keyword evidence="8" id="KW-1185">Reference proteome</keyword>
<feature type="domain" description="HTH marR-type" evidence="6">
    <location>
        <begin position="12"/>
        <end position="142"/>
    </location>
</feature>
<dbReference type="EMBL" id="FOIR01000006">
    <property type="protein sequence ID" value="SEW44081.1"/>
    <property type="molecule type" value="Genomic_DNA"/>
</dbReference>
<dbReference type="GO" id="GO:0003677">
    <property type="term" value="F:DNA binding"/>
    <property type="evidence" value="ECO:0007669"/>
    <property type="project" value="UniProtKB-KW"/>
</dbReference>
<dbReference type="OrthoDB" id="9806864at2"/>
<dbReference type="Gene3D" id="1.10.10.10">
    <property type="entry name" value="Winged helix-like DNA-binding domain superfamily/Winged helix DNA-binding domain"/>
    <property type="match status" value="1"/>
</dbReference>
<dbReference type="GO" id="GO:0003700">
    <property type="term" value="F:DNA-binding transcription factor activity"/>
    <property type="evidence" value="ECO:0007669"/>
    <property type="project" value="InterPro"/>
</dbReference>
<evidence type="ECO:0000256" key="4">
    <source>
        <dbReference type="ARBA" id="ARBA00023125"/>
    </source>
</evidence>
<accession>A0A1I0RSB3</accession>
<dbReference type="InterPro" id="IPR036390">
    <property type="entry name" value="WH_DNA-bd_sf"/>
</dbReference>
<dbReference type="InterPro" id="IPR039422">
    <property type="entry name" value="MarR/SlyA-like"/>
</dbReference>
<evidence type="ECO:0000256" key="1">
    <source>
        <dbReference type="ARBA" id="ARBA00004496"/>
    </source>
</evidence>